<feature type="chain" id="PRO_5026072233" evidence="1">
    <location>
        <begin position="19"/>
        <end position="227"/>
    </location>
</feature>
<dbReference type="EMBL" id="VZCB01000095">
    <property type="protein sequence ID" value="MQN81876.1"/>
    <property type="molecule type" value="Genomic_DNA"/>
</dbReference>
<name>A0A6G1U385_9BACT</name>
<protein>
    <submittedName>
        <fullName evidence="2">Uncharacterized protein</fullName>
    </submittedName>
</protein>
<gene>
    <name evidence="2" type="ORF">F7D73_13185</name>
</gene>
<evidence type="ECO:0000313" key="2">
    <source>
        <dbReference type="EMBL" id="MQN81876.1"/>
    </source>
</evidence>
<feature type="signal peptide" evidence="1">
    <location>
        <begin position="1"/>
        <end position="18"/>
    </location>
</feature>
<evidence type="ECO:0000313" key="3">
    <source>
        <dbReference type="Proteomes" id="UP000480425"/>
    </source>
</evidence>
<accession>A0A6G1U385</accession>
<proteinExistence type="predicted"/>
<dbReference type="AlphaFoldDB" id="A0A6G1U385"/>
<dbReference type="RefSeq" id="WP_153125363.1">
    <property type="nucleotide sequence ID" value="NZ_VZCB01000095.1"/>
</dbReference>
<evidence type="ECO:0000256" key="1">
    <source>
        <dbReference type="SAM" id="SignalP"/>
    </source>
</evidence>
<organism evidence="2 3">
    <name type="scientific">Segatella copri</name>
    <dbReference type="NCBI Taxonomy" id="165179"/>
    <lineage>
        <taxon>Bacteria</taxon>
        <taxon>Pseudomonadati</taxon>
        <taxon>Bacteroidota</taxon>
        <taxon>Bacteroidia</taxon>
        <taxon>Bacteroidales</taxon>
        <taxon>Prevotellaceae</taxon>
        <taxon>Segatella</taxon>
    </lineage>
</organism>
<sequence>MKKYVFIICLFVSCNMLAQSFFTFHNGELIEKRNYEKVKLQSIVCYEQHTPKDSLVYDGNDVLCFHLQGDSIAEMPLYPYMKYYYCEFDESLQNNYIYHMIKYKQLQERILYFLATIDSEITDDGAFVEKRQTIVFNKDSYRIKYKKINMKFRFFAELETYRYEPLESMYINIHNGFLTKALFKGKKTDVNIIFEYQDGKLKKEKIFYSTTRRVSSYEEYSYKTNAS</sequence>
<reference evidence="2 3" key="1">
    <citation type="submission" date="2019-09" db="EMBL/GenBank/DDBJ databases">
        <title>Distinct polysaccharide growth profiles of human intestinal Prevotella copri isolates.</title>
        <authorList>
            <person name="Fehlner-Peach H."/>
            <person name="Magnabosco C."/>
            <person name="Raghavan V."/>
            <person name="Scher J.U."/>
            <person name="Tett A."/>
            <person name="Cox L.M."/>
            <person name="Gottsegen C."/>
            <person name="Watters A."/>
            <person name="Wiltshire- Gordon J.D."/>
            <person name="Segata N."/>
            <person name="Bonneau R."/>
            <person name="Littman D.R."/>
        </authorList>
    </citation>
    <scope>NUCLEOTIDE SEQUENCE [LARGE SCALE GENOMIC DNA]</scope>
    <source>
        <strain evidence="3">iA622</strain>
    </source>
</reference>
<comment type="caution">
    <text evidence="2">The sequence shown here is derived from an EMBL/GenBank/DDBJ whole genome shotgun (WGS) entry which is preliminary data.</text>
</comment>
<keyword evidence="1" id="KW-0732">Signal</keyword>
<dbReference type="Proteomes" id="UP000480425">
    <property type="component" value="Unassembled WGS sequence"/>
</dbReference>